<keyword evidence="2" id="KW-0675">Receptor</keyword>
<gene>
    <name evidence="2" type="primary">LOC115868432</name>
</gene>
<evidence type="ECO:0000313" key="2">
    <source>
        <dbReference type="RefSeq" id="XP_045142991.1"/>
    </source>
</evidence>
<proteinExistence type="predicted"/>
<accession>A0AC55CU20</accession>
<reference evidence="2" key="1">
    <citation type="submission" date="2025-08" db="UniProtKB">
        <authorList>
            <consortium name="RefSeq"/>
        </authorList>
    </citation>
    <scope>IDENTIFICATION</scope>
</reference>
<dbReference type="Proteomes" id="UP000694863">
    <property type="component" value="Unplaced"/>
</dbReference>
<sequence>MFGIEGLVPKLDQEEMLQKMREDGSSSTGNFLKPVALLRVTPCILKKLNSI</sequence>
<dbReference type="RefSeq" id="XP_045142991.1">
    <property type="nucleotide sequence ID" value="XM_045287056.1"/>
</dbReference>
<keyword evidence="1" id="KW-1185">Reference proteome</keyword>
<evidence type="ECO:0000313" key="1">
    <source>
        <dbReference type="Proteomes" id="UP000694863"/>
    </source>
</evidence>
<protein>
    <submittedName>
        <fullName evidence="2">Mitochondrial import receptor subunit TOM5 homolog</fullName>
    </submittedName>
</protein>
<name>A0AC55CU20_ECHTE</name>
<organism evidence="1 2">
    <name type="scientific">Echinops telfairi</name>
    <name type="common">Lesser hedgehog tenrec</name>
    <dbReference type="NCBI Taxonomy" id="9371"/>
    <lineage>
        <taxon>Eukaryota</taxon>
        <taxon>Metazoa</taxon>
        <taxon>Chordata</taxon>
        <taxon>Craniata</taxon>
        <taxon>Vertebrata</taxon>
        <taxon>Euteleostomi</taxon>
        <taxon>Mammalia</taxon>
        <taxon>Eutheria</taxon>
        <taxon>Afrotheria</taxon>
        <taxon>Tenrecidae</taxon>
        <taxon>Tenrecinae</taxon>
        <taxon>Echinops</taxon>
    </lineage>
</organism>